<keyword evidence="4" id="KW-1185">Reference proteome</keyword>
<keyword evidence="1" id="KW-0732">Signal</keyword>
<name>A0A024HME7_PSEKB</name>
<dbReference type="AlphaFoldDB" id="A0A024HME7"/>
<sequence>MSLPSRRLLFAVLFAAAPLVHAEMQGLDDSEMSSVNGQNGVSLAVNFTPAANTADTRCSGGCGARLAIQPLNSTGYIVLDNFKGTFSFDGMTIDVVNINSGFNGDGALFNQQALKVGLTNASATNLQFSLGGANQAKAGAGLQQSTLLTYQASGAVKLTGNIYVFGTH</sequence>
<protein>
    <submittedName>
        <fullName evidence="3">Hypothetical secreted protein</fullName>
    </submittedName>
</protein>
<dbReference type="EMBL" id="HG322950">
    <property type="protein sequence ID" value="CDF86225.1"/>
    <property type="molecule type" value="Genomic_DNA"/>
</dbReference>
<dbReference type="InterPro" id="IPR046158">
    <property type="entry name" value="DUF6160"/>
</dbReference>
<organism evidence="3 4">
    <name type="scientific">Pseudomonas knackmussii (strain DSM 6978 / CCUG 54928 / LMG 23759 / B13)</name>
    <dbReference type="NCBI Taxonomy" id="1301098"/>
    <lineage>
        <taxon>Bacteria</taxon>
        <taxon>Pseudomonadati</taxon>
        <taxon>Pseudomonadota</taxon>
        <taxon>Gammaproteobacteria</taxon>
        <taxon>Pseudomonadales</taxon>
        <taxon>Pseudomonadaceae</taxon>
        <taxon>Pseudomonas</taxon>
    </lineage>
</organism>
<dbReference type="PATRIC" id="fig|1301098.3.peg.4892"/>
<evidence type="ECO:0000259" key="2">
    <source>
        <dbReference type="Pfam" id="PF19657"/>
    </source>
</evidence>
<evidence type="ECO:0000313" key="4">
    <source>
        <dbReference type="Proteomes" id="UP000025241"/>
    </source>
</evidence>
<accession>A0A024HME7</accession>
<proteinExistence type="predicted"/>
<dbReference type="Pfam" id="PF19657">
    <property type="entry name" value="DUF6160"/>
    <property type="match status" value="1"/>
</dbReference>
<gene>
    <name evidence="3" type="ORF">PKB_4905</name>
</gene>
<dbReference type="RefSeq" id="WP_043255199.1">
    <property type="nucleotide sequence ID" value="NZ_HG322950.1"/>
</dbReference>
<dbReference type="KEGG" id="pkc:PKB_4905"/>
<reference evidence="3 4" key="1">
    <citation type="submission" date="2013-03" db="EMBL/GenBank/DDBJ databases">
        <authorList>
            <person name="Linke B."/>
        </authorList>
    </citation>
    <scope>NUCLEOTIDE SEQUENCE [LARGE SCALE GENOMIC DNA]</scope>
    <source>
        <strain evidence="3 4">B13</strain>
    </source>
</reference>
<feature type="signal peptide" evidence="1">
    <location>
        <begin position="1"/>
        <end position="22"/>
    </location>
</feature>
<reference evidence="3 4" key="2">
    <citation type="submission" date="2014-05" db="EMBL/GenBank/DDBJ databases">
        <title>Genome sequence of the 3-chlorobenzoate degrading bacterium Pseudomonas knackmussii B13 shows multiple evidence for horizontal gene transfer.</title>
        <authorList>
            <person name="Miyazaki R."/>
            <person name="Bertelli C."/>
            <person name="Falquet L."/>
            <person name="Robinson-Rechavi M."/>
            <person name="Gharib W."/>
            <person name="Roy S."/>
            <person name="Van der Meer J.R."/>
        </authorList>
    </citation>
    <scope>NUCLEOTIDE SEQUENCE [LARGE SCALE GENOMIC DNA]</scope>
    <source>
        <strain evidence="3 4">B13</strain>
    </source>
</reference>
<dbReference type="HOGENOM" id="CLU_1446076_0_0_6"/>
<dbReference type="Proteomes" id="UP000025241">
    <property type="component" value="Chromosome I"/>
</dbReference>
<dbReference type="OrthoDB" id="6955360at2"/>
<evidence type="ECO:0000313" key="3">
    <source>
        <dbReference type="EMBL" id="CDF86225.1"/>
    </source>
</evidence>
<dbReference type="STRING" id="1301098.PKB_4905"/>
<feature type="domain" description="DUF6160" evidence="2">
    <location>
        <begin position="8"/>
        <end position="47"/>
    </location>
</feature>
<feature type="chain" id="PRO_5001530102" evidence="1">
    <location>
        <begin position="23"/>
        <end position="168"/>
    </location>
</feature>
<evidence type="ECO:0000256" key="1">
    <source>
        <dbReference type="SAM" id="SignalP"/>
    </source>
</evidence>